<feature type="binding site" evidence="7">
    <location>
        <position position="41"/>
    </location>
    <ligand>
        <name>S-adenosyl-L-methionine</name>
        <dbReference type="ChEBI" id="CHEBI:59789"/>
    </ligand>
</feature>
<evidence type="ECO:0000313" key="8">
    <source>
        <dbReference type="EMBL" id="MBC2595511.1"/>
    </source>
</evidence>
<evidence type="ECO:0000256" key="1">
    <source>
        <dbReference type="ARBA" id="ARBA00000142"/>
    </source>
</evidence>
<comment type="caution">
    <text evidence="8">The sequence shown here is derived from an EMBL/GenBank/DDBJ whole genome shotgun (WGS) entry which is preliminary data.</text>
</comment>
<keyword evidence="6 7" id="KW-0819">tRNA processing</keyword>
<evidence type="ECO:0000313" key="9">
    <source>
        <dbReference type="Proteomes" id="UP000546464"/>
    </source>
</evidence>
<dbReference type="Gene3D" id="3.40.50.150">
    <property type="entry name" value="Vaccinia Virus protein VP39"/>
    <property type="match status" value="1"/>
</dbReference>
<comment type="pathway">
    <text evidence="7">tRNA modification; N(7)-methylguanine-tRNA biosynthesis.</text>
</comment>
<evidence type="ECO:0000256" key="5">
    <source>
        <dbReference type="ARBA" id="ARBA00022691"/>
    </source>
</evidence>
<comment type="function">
    <text evidence="2 7">Catalyzes the formation of N(7)-methylguanine at position 46 (m7G46) in tRNA.</text>
</comment>
<evidence type="ECO:0000256" key="3">
    <source>
        <dbReference type="ARBA" id="ARBA00022603"/>
    </source>
</evidence>
<dbReference type="InterPro" id="IPR003358">
    <property type="entry name" value="tRNA_(Gua-N-7)_MeTrfase_Trmb"/>
</dbReference>
<keyword evidence="9" id="KW-1185">Reference proteome</keyword>
<dbReference type="AlphaFoldDB" id="A0A842HK23"/>
<evidence type="ECO:0000256" key="6">
    <source>
        <dbReference type="ARBA" id="ARBA00022694"/>
    </source>
</evidence>
<dbReference type="GO" id="GO:0008176">
    <property type="term" value="F:tRNA (guanine(46)-N7)-methyltransferase activity"/>
    <property type="evidence" value="ECO:0007669"/>
    <property type="project" value="UniProtKB-UniRule"/>
</dbReference>
<dbReference type="EMBL" id="JACHVB010000043">
    <property type="protein sequence ID" value="MBC2595511.1"/>
    <property type="molecule type" value="Genomic_DNA"/>
</dbReference>
<feature type="binding site" evidence="7">
    <location>
        <position position="116"/>
    </location>
    <ligand>
        <name>S-adenosyl-L-methionine</name>
        <dbReference type="ChEBI" id="CHEBI:59789"/>
    </ligand>
</feature>
<keyword evidence="3 7" id="KW-0489">Methyltransferase</keyword>
<comment type="similarity">
    <text evidence="7">Belongs to the class I-like SAM-binding methyltransferase superfamily. TrmB family.</text>
</comment>
<dbReference type="InterPro" id="IPR055361">
    <property type="entry name" value="tRNA_methyltr_TrmB_bact"/>
</dbReference>
<feature type="binding site" evidence="7">
    <location>
        <position position="120"/>
    </location>
    <ligand>
        <name>substrate</name>
    </ligand>
</feature>
<dbReference type="PANTHER" id="PTHR23417:SF14">
    <property type="entry name" value="PENTACOTRIPEPTIDE-REPEAT REGION OF PRORP DOMAIN-CONTAINING PROTEIN"/>
    <property type="match status" value="1"/>
</dbReference>
<sequence>MPADTHSDSYAAARERSRLRRLELSRWCQAHLDPREPFVLEFGCGHGHFLTAYAEANPRRNCVGIDIMTKRIEKASAKAAKRGLNRLHFLKAEADEFLDALRGHARASLVFMLFPDPWPKKRHHKHRMVQDEFLNELAEVTTPEARFCFRSDHEGYHRWSADHLYRHPRWEIRADEHWPFEHETYFQGHMESFRSIVSARTGPADTATKPQPTQLSFL</sequence>
<dbReference type="PANTHER" id="PTHR23417">
    <property type="entry name" value="3-DEOXY-D-MANNO-OCTULOSONIC-ACID TRANSFERASE/TRNA GUANINE-N 7 - -METHYLTRANSFERASE"/>
    <property type="match status" value="1"/>
</dbReference>
<dbReference type="UniPathway" id="UPA00989"/>
<dbReference type="PROSITE" id="PS51625">
    <property type="entry name" value="SAM_MT_TRMB"/>
    <property type="match status" value="1"/>
</dbReference>
<evidence type="ECO:0000256" key="2">
    <source>
        <dbReference type="ARBA" id="ARBA00003015"/>
    </source>
</evidence>
<dbReference type="SUPFAM" id="SSF53335">
    <property type="entry name" value="S-adenosyl-L-methionine-dependent methyltransferases"/>
    <property type="match status" value="1"/>
</dbReference>
<dbReference type="CDD" id="cd02440">
    <property type="entry name" value="AdoMet_MTases"/>
    <property type="match status" value="1"/>
</dbReference>
<feature type="binding site" evidence="7">
    <location>
        <position position="93"/>
    </location>
    <ligand>
        <name>S-adenosyl-L-methionine</name>
        <dbReference type="ChEBI" id="CHEBI:59789"/>
    </ligand>
</feature>
<comment type="caution">
    <text evidence="7">Lacks conserved residue(s) required for the propagation of feature annotation.</text>
</comment>
<dbReference type="NCBIfam" id="TIGR00091">
    <property type="entry name" value="tRNA (guanosine(46)-N7)-methyltransferase TrmB"/>
    <property type="match status" value="1"/>
</dbReference>
<dbReference type="EC" id="2.1.1.33" evidence="7"/>
<dbReference type="InterPro" id="IPR029063">
    <property type="entry name" value="SAM-dependent_MTases_sf"/>
</dbReference>
<organism evidence="8 9">
    <name type="scientific">Ruficoccus amylovorans</name>
    <dbReference type="NCBI Taxonomy" id="1804625"/>
    <lineage>
        <taxon>Bacteria</taxon>
        <taxon>Pseudomonadati</taxon>
        <taxon>Verrucomicrobiota</taxon>
        <taxon>Opitutia</taxon>
        <taxon>Puniceicoccales</taxon>
        <taxon>Cerasicoccaceae</taxon>
        <taxon>Ruficoccus</taxon>
    </lineage>
</organism>
<feature type="binding site" evidence="7">
    <location>
        <position position="152"/>
    </location>
    <ligand>
        <name>substrate</name>
    </ligand>
</feature>
<dbReference type="Proteomes" id="UP000546464">
    <property type="component" value="Unassembled WGS sequence"/>
</dbReference>
<protein>
    <recommendedName>
        <fullName evidence="7">tRNA (guanine-N(7)-)-methyltransferase</fullName>
        <ecNumber evidence="7">2.1.1.33</ecNumber>
    </recommendedName>
    <alternativeName>
        <fullName evidence="7">tRNA (guanine(46)-N(7))-methyltransferase</fullName>
    </alternativeName>
    <alternativeName>
        <fullName evidence="7">tRNA(m7G46)-methyltransferase</fullName>
    </alternativeName>
</protein>
<gene>
    <name evidence="7 8" type="primary">trmB</name>
    <name evidence="8" type="ORF">H5P28_14690</name>
</gene>
<keyword evidence="5 7" id="KW-0949">S-adenosyl-L-methionine</keyword>
<comment type="catalytic activity">
    <reaction evidence="1 7">
        <text>guanosine(46) in tRNA + S-adenosyl-L-methionine = N(7)-methylguanosine(46) in tRNA + S-adenosyl-L-homocysteine</text>
        <dbReference type="Rhea" id="RHEA:42708"/>
        <dbReference type="Rhea" id="RHEA-COMP:10188"/>
        <dbReference type="Rhea" id="RHEA-COMP:10189"/>
        <dbReference type="ChEBI" id="CHEBI:57856"/>
        <dbReference type="ChEBI" id="CHEBI:59789"/>
        <dbReference type="ChEBI" id="CHEBI:74269"/>
        <dbReference type="ChEBI" id="CHEBI:74480"/>
        <dbReference type="EC" id="2.1.1.33"/>
    </reaction>
</comment>
<reference evidence="8 9" key="1">
    <citation type="submission" date="2020-07" db="EMBL/GenBank/DDBJ databases">
        <authorList>
            <person name="Feng X."/>
        </authorList>
    </citation>
    <scope>NUCLEOTIDE SEQUENCE [LARGE SCALE GENOMIC DNA]</scope>
    <source>
        <strain evidence="8 9">JCM31066</strain>
    </source>
</reference>
<dbReference type="HAMAP" id="MF_01057">
    <property type="entry name" value="tRNA_methyltr_TrmB"/>
    <property type="match status" value="1"/>
</dbReference>
<proteinExistence type="inferred from homology"/>
<name>A0A842HK23_9BACT</name>
<dbReference type="GO" id="GO:0043527">
    <property type="term" value="C:tRNA methyltransferase complex"/>
    <property type="evidence" value="ECO:0007669"/>
    <property type="project" value="TreeGrafter"/>
</dbReference>
<dbReference type="RefSeq" id="WP_185676464.1">
    <property type="nucleotide sequence ID" value="NZ_JACHVB010000043.1"/>
</dbReference>
<evidence type="ECO:0000256" key="4">
    <source>
        <dbReference type="ARBA" id="ARBA00022679"/>
    </source>
</evidence>
<feature type="binding site" evidence="7">
    <location>
        <position position="66"/>
    </location>
    <ligand>
        <name>S-adenosyl-L-methionine</name>
        <dbReference type="ChEBI" id="CHEBI:59789"/>
    </ligand>
</feature>
<evidence type="ECO:0000256" key="7">
    <source>
        <dbReference type="HAMAP-Rule" id="MF_01057"/>
    </source>
</evidence>
<accession>A0A842HK23</accession>
<dbReference type="Pfam" id="PF02390">
    <property type="entry name" value="Methyltransf_4"/>
    <property type="match status" value="1"/>
</dbReference>
<keyword evidence="4 7" id="KW-0808">Transferase</keyword>